<keyword evidence="2" id="KW-0238">DNA-binding</keyword>
<organism evidence="2">
    <name type="scientific">Ganoderma boninense</name>
    <dbReference type="NCBI Taxonomy" id="34458"/>
    <lineage>
        <taxon>Eukaryota</taxon>
        <taxon>Fungi</taxon>
        <taxon>Dikarya</taxon>
        <taxon>Basidiomycota</taxon>
        <taxon>Agaricomycotina</taxon>
        <taxon>Agaricomycetes</taxon>
        <taxon>Polyporales</taxon>
        <taxon>Polyporaceae</taxon>
        <taxon>Ganoderma</taxon>
    </lineage>
</organism>
<dbReference type="GO" id="GO:0003677">
    <property type="term" value="F:DNA binding"/>
    <property type="evidence" value="ECO:0007669"/>
    <property type="project" value="UniProtKB-KW"/>
</dbReference>
<feature type="compositionally biased region" description="Basic residues" evidence="1">
    <location>
        <begin position="267"/>
        <end position="277"/>
    </location>
</feature>
<reference evidence="2" key="1">
    <citation type="submission" date="2019-10" db="EMBL/GenBank/DDBJ databases">
        <authorList>
            <person name="Nor Muhammad N."/>
        </authorList>
    </citation>
    <scope>NUCLEOTIDE SEQUENCE</scope>
</reference>
<feature type="compositionally biased region" description="Low complexity" evidence="1">
    <location>
        <begin position="85"/>
        <end position="96"/>
    </location>
</feature>
<sequence length="277" mass="29240">MSAPSSSDCLISACTLLCKLDKRQDSQQKTIISGLLTLAITAARLAGYLAEDEVQDTTEVFRYVEEELARGSAPLQAAFSEVLGPRNNTPPAANANGSTHSTPSAGPTEAPFAPHDSAPVETLTESDNLSPEGMIELISGHVHDRLLDTLIVPLTTALQQPLLQMLHKPLLDSLSSCLCDSLGQDPVLLEALSGALHGPLSTQILAELPDQHGPCFASSVVNLQVSSARSLVPPLAQSSSRTSHTLDPIATSLSGFKRRSTTPGNLQKKRAAPAKNR</sequence>
<protein>
    <submittedName>
        <fullName evidence="2">DNA-binding transcriptional activator DevR/DosR</fullName>
    </submittedName>
</protein>
<evidence type="ECO:0000256" key="1">
    <source>
        <dbReference type="SAM" id="MobiDB-lite"/>
    </source>
</evidence>
<name>A0A5K1K253_9APHY</name>
<accession>A0A5K1K253</accession>
<evidence type="ECO:0000313" key="2">
    <source>
        <dbReference type="EMBL" id="VWP00053.1"/>
    </source>
</evidence>
<gene>
    <name evidence="2" type="primary">P9WMF9</name>
</gene>
<feature type="compositionally biased region" description="Polar residues" evidence="1">
    <location>
        <begin position="236"/>
        <end position="245"/>
    </location>
</feature>
<proteinExistence type="predicted"/>
<dbReference type="EMBL" id="LR728121">
    <property type="protein sequence ID" value="VWP00053.1"/>
    <property type="molecule type" value="Genomic_DNA"/>
</dbReference>
<feature type="region of interest" description="Disordered" evidence="1">
    <location>
        <begin position="234"/>
        <end position="277"/>
    </location>
</feature>
<dbReference type="AlphaFoldDB" id="A0A5K1K253"/>
<feature type="region of interest" description="Disordered" evidence="1">
    <location>
        <begin position="82"/>
        <end position="127"/>
    </location>
</feature>